<comment type="similarity">
    <text evidence="1">Belongs to the Gfa family.</text>
</comment>
<dbReference type="EMBL" id="JAEQNA010000008">
    <property type="protein sequence ID" value="MBL0422448.1"/>
    <property type="molecule type" value="Genomic_DNA"/>
</dbReference>
<dbReference type="Pfam" id="PF04828">
    <property type="entry name" value="GFA"/>
    <property type="match status" value="1"/>
</dbReference>
<keyword evidence="7" id="KW-1185">Reference proteome</keyword>
<dbReference type="PANTHER" id="PTHR33337">
    <property type="entry name" value="GFA DOMAIN-CONTAINING PROTEIN"/>
    <property type="match status" value="1"/>
</dbReference>
<dbReference type="InterPro" id="IPR006913">
    <property type="entry name" value="CENP-V/GFA"/>
</dbReference>
<dbReference type="Gene3D" id="3.90.1590.10">
    <property type="entry name" value="glutathione-dependent formaldehyde- activating enzyme (gfa)"/>
    <property type="match status" value="1"/>
</dbReference>
<evidence type="ECO:0000313" key="6">
    <source>
        <dbReference type="EMBL" id="MBL0422448.1"/>
    </source>
</evidence>
<accession>A0A936ZS34</accession>
<keyword evidence="2" id="KW-0479">Metal-binding</keyword>
<evidence type="ECO:0000256" key="1">
    <source>
        <dbReference type="ARBA" id="ARBA00005495"/>
    </source>
</evidence>
<dbReference type="RefSeq" id="WP_201685527.1">
    <property type="nucleotide sequence ID" value="NZ_JAEQNA010000008.1"/>
</dbReference>
<evidence type="ECO:0000256" key="4">
    <source>
        <dbReference type="ARBA" id="ARBA00023239"/>
    </source>
</evidence>
<name>A0A936ZS34_9BURK</name>
<dbReference type="SUPFAM" id="SSF51316">
    <property type="entry name" value="Mss4-like"/>
    <property type="match status" value="1"/>
</dbReference>
<evidence type="ECO:0000256" key="3">
    <source>
        <dbReference type="ARBA" id="ARBA00022833"/>
    </source>
</evidence>
<organism evidence="6 7">
    <name type="scientific">Ramlibacter aurantiacus</name>
    <dbReference type="NCBI Taxonomy" id="2801330"/>
    <lineage>
        <taxon>Bacteria</taxon>
        <taxon>Pseudomonadati</taxon>
        <taxon>Pseudomonadota</taxon>
        <taxon>Betaproteobacteria</taxon>
        <taxon>Burkholderiales</taxon>
        <taxon>Comamonadaceae</taxon>
        <taxon>Ramlibacter</taxon>
    </lineage>
</organism>
<dbReference type="PANTHER" id="PTHR33337:SF40">
    <property type="entry name" value="CENP-V_GFA DOMAIN-CONTAINING PROTEIN-RELATED"/>
    <property type="match status" value="1"/>
</dbReference>
<gene>
    <name evidence="6" type="ORF">JI739_19025</name>
</gene>
<keyword evidence="3" id="KW-0862">Zinc</keyword>
<dbReference type="Proteomes" id="UP000613011">
    <property type="component" value="Unassembled WGS sequence"/>
</dbReference>
<comment type="caution">
    <text evidence="6">The sequence shown here is derived from an EMBL/GenBank/DDBJ whole genome shotgun (WGS) entry which is preliminary data.</text>
</comment>
<sequence>MRRQAQCACGAVKVTTEGEPNVVIACHCIDCQRRTGSVFGTGAYWPEERVGLSGATKQFSRATSLGHTFITNFCPTCGTSMYWSSGRNPGAIGVAVGAFADPNFPPPVRSVWEQTKHAWVQVSVAQYHFPQGREG</sequence>
<dbReference type="InterPro" id="IPR011057">
    <property type="entry name" value="Mss4-like_sf"/>
</dbReference>
<dbReference type="GO" id="GO:0016846">
    <property type="term" value="F:carbon-sulfur lyase activity"/>
    <property type="evidence" value="ECO:0007669"/>
    <property type="project" value="InterPro"/>
</dbReference>
<keyword evidence="4" id="KW-0456">Lyase</keyword>
<dbReference type="GO" id="GO:0046872">
    <property type="term" value="F:metal ion binding"/>
    <property type="evidence" value="ECO:0007669"/>
    <property type="project" value="UniProtKB-KW"/>
</dbReference>
<evidence type="ECO:0000256" key="2">
    <source>
        <dbReference type="ARBA" id="ARBA00022723"/>
    </source>
</evidence>
<evidence type="ECO:0000259" key="5">
    <source>
        <dbReference type="PROSITE" id="PS51891"/>
    </source>
</evidence>
<feature type="domain" description="CENP-V/GFA" evidence="5">
    <location>
        <begin position="3"/>
        <end position="113"/>
    </location>
</feature>
<protein>
    <submittedName>
        <fullName evidence="6">GFA family protein</fullName>
    </submittedName>
</protein>
<proteinExistence type="inferred from homology"/>
<evidence type="ECO:0000313" key="7">
    <source>
        <dbReference type="Proteomes" id="UP000613011"/>
    </source>
</evidence>
<reference evidence="6" key="1">
    <citation type="submission" date="2021-01" db="EMBL/GenBank/DDBJ databases">
        <title>Ramlibacter sp. strain AW1 16S ribosomal RNA gene Genome sequencing and assembly.</title>
        <authorList>
            <person name="Kang M."/>
        </authorList>
    </citation>
    <scope>NUCLEOTIDE SEQUENCE</scope>
    <source>
        <strain evidence="6">AW1</strain>
    </source>
</reference>
<dbReference type="PROSITE" id="PS51891">
    <property type="entry name" value="CENP_V_GFA"/>
    <property type="match status" value="1"/>
</dbReference>
<dbReference type="AlphaFoldDB" id="A0A936ZS34"/>